<protein>
    <recommendedName>
        <fullName evidence="1">Reverse transcriptase zinc-binding domain-containing protein</fullName>
    </recommendedName>
</protein>
<keyword evidence="3" id="KW-1185">Reference proteome</keyword>
<dbReference type="InterPro" id="IPR026960">
    <property type="entry name" value="RVT-Znf"/>
</dbReference>
<comment type="caution">
    <text evidence="2">The sequence shown here is derived from an EMBL/GenBank/DDBJ whole genome shotgun (WGS) entry which is preliminary data.</text>
</comment>
<dbReference type="EMBL" id="JAMSHJ010000002">
    <property type="protein sequence ID" value="KAI5439249.1"/>
    <property type="molecule type" value="Genomic_DNA"/>
</dbReference>
<proteinExistence type="predicted"/>
<name>A0A9D4YIR8_PEA</name>
<evidence type="ECO:0000313" key="3">
    <source>
        <dbReference type="Proteomes" id="UP001058974"/>
    </source>
</evidence>
<sequence length="184" mass="21758">MPEGIRKEIESLMETFWWVSRIGERKLHWMSTPLSRSKIEDKLIWKWEKNGEYSMKSSYYQLLTLNDSKNDGSSNPNLASLWKDLVNVCIRNLLWRFGQNILPLRSKLLNQGVQFDPSCPFCFEFPETLDHVFLHCSFAKMVWFRSPLGLRIMPDIDPLVWLEKSLSSKDTYGIQPFCTILWNF</sequence>
<dbReference type="Proteomes" id="UP001058974">
    <property type="component" value="Chromosome 2"/>
</dbReference>
<evidence type="ECO:0000259" key="1">
    <source>
        <dbReference type="Pfam" id="PF13966"/>
    </source>
</evidence>
<organism evidence="2 3">
    <name type="scientific">Pisum sativum</name>
    <name type="common">Garden pea</name>
    <name type="synonym">Lathyrus oleraceus</name>
    <dbReference type="NCBI Taxonomy" id="3888"/>
    <lineage>
        <taxon>Eukaryota</taxon>
        <taxon>Viridiplantae</taxon>
        <taxon>Streptophyta</taxon>
        <taxon>Embryophyta</taxon>
        <taxon>Tracheophyta</taxon>
        <taxon>Spermatophyta</taxon>
        <taxon>Magnoliopsida</taxon>
        <taxon>eudicotyledons</taxon>
        <taxon>Gunneridae</taxon>
        <taxon>Pentapetalae</taxon>
        <taxon>rosids</taxon>
        <taxon>fabids</taxon>
        <taxon>Fabales</taxon>
        <taxon>Fabaceae</taxon>
        <taxon>Papilionoideae</taxon>
        <taxon>50 kb inversion clade</taxon>
        <taxon>NPAAA clade</taxon>
        <taxon>Hologalegina</taxon>
        <taxon>IRL clade</taxon>
        <taxon>Fabeae</taxon>
        <taxon>Lathyrus</taxon>
    </lineage>
</organism>
<accession>A0A9D4YIR8</accession>
<evidence type="ECO:0000313" key="2">
    <source>
        <dbReference type="EMBL" id="KAI5439249.1"/>
    </source>
</evidence>
<gene>
    <name evidence="2" type="ORF">KIW84_024866</name>
</gene>
<dbReference type="AlphaFoldDB" id="A0A9D4YIR8"/>
<dbReference type="Gramene" id="Psat02G0486600-T1">
    <property type="protein sequence ID" value="KAI5439249.1"/>
    <property type="gene ID" value="KIW84_024866"/>
</dbReference>
<dbReference type="Pfam" id="PF13966">
    <property type="entry name" value="zf-RVT"/>
    <property type="match status" value="1"/>
</dbReference>
<feature type="domain" description="Reverse transcriptase zinc-binding" evidence="1">
    <location>
        <begin position="53"/>
        <end position="143"/>
    </location>
</feature>
<reference evidence="2 3" key="1">
    <citation type="journal article" date="2022" name="Nat. Genet.">
        <title>Improved pea reference genome and pan-genome highlight genomic features and evolutionary characteristics.</title>
        <authorList>
            <person name="Yang T."/>
            <person name="Liu R."/>
            <person name="Luo Y."/>
            <person name="Hu S."/>
            <person name="Wang D."/>
            <person name="Wang C."/>
            <person name="Pandey M.K."/>
            <person name="Ge S."/>
            <person name="Xu Q."/>
            <person name="Li N."/>
            <person name="Li G."/>
            <person name="Huang Y."/>
            <person name="Saxena R.K."/>
            <person name="Ji Y."/>
            <person name="Li M."/>
            <person name="Yan X."/>
            <person name="He Y."/>
            <person name="Liu Y."/>
            <person name="Wang X."/>
            <person name="Xiang C."/>
            <person name="Varshney R.K."/>
            <person name="Ding H."/>
            <person name="Gao S."/>
            <person name="Zong X."/>
        </authorList>
    </citation>
    <scope>NUCLEOTIDE SEQUENCE [LARGE SCALE GENOMIC DNA]</scope>
    <source>
        <strain evidence="2 3">cv. Zhongwan 6</strain>
    </source>
</reference>